<sequence>MIRESLVKDGYSRFSMNHAFSEEDIAFLHREFRALEPDPYAPPGVQRFRRYGNGVIVPWRGGAGVDWMPVVIDSRGHGMSGYDQGGNNPEHENIRYFYALSDIIKSTELLTELVIRDFENTFWSERDLISPIYFGVHFVRIVSSSINNRGISSPDCFHQDGEPFTFAHLVSRSKSTNGGVNYIGSTHVRNLTLNEVAEEDICAKFELREFMDSFAVHDPRVSHYVSPIVKSEVDAEDADRCMILIDFSPMVQRI</sequence>
<accession>A0AAP9NNA8</accession>
<dbReference type="GO" id="GO:0051213">
    <property type="term" value="F:dioxygenase activity"/>
    <property type="evidence" value="ECO:0007669"/>
    <property type="project" value="InterPro"/>
</dbReference>
<dbReference type="EMBL" id="CP054580">
    <property type="protein sequence ID" value="QKS25484.1"/>
    <property type="molecule type" value="Genomic_DNA"/>
</dbReference>
<dbReference type="AlphaFoldDB" id="A0AAP9NNA8"/>
<gene>
    <name evidence="1" type="ORF">FX987_03280</name>
</gene>
<name>A0AAP9NNA8_9GAMM</name>
<dbReference type="RefSeq" id="WP_022521737.1">
    <property type="nucleotide sequence ID" value="NZ_CP054580.1"/>
</dbReference>
<reference evidence="1 2" key="1">
    <citation type="submission" date="2019-12" db="EMBL/GenBank/DDBJ databases">
        <title>Genome sequencing and assembly of endphytes of Porphyra tenera.</title>
        <authorList>
            <person name="Park J.M."/>
            <person name="Shin R."/>
            <person name="Jo S.H."/>
        </authorList>
    </citation>
    <scope>NUCLEOTIDE SEQUENCE [LARGE SCALE GENOMIC DNA]</scope>
    <source>
        <strain evidence="1 2">GPM3</strain>
    </source>
</reference>
<dbReference type="Proteomes" id="UP000509761">
    <property type="component" value="Chromosome"/>
</dbReference>
<organism evidence="1 2">
    <name type="scientific">Vreelandella titanicae</name>
    <dbReference type="NCBI Taxonomy" id="664683"/>
    <lineage>
        <taxon>Bacteria</taxon>
        <taxon>Pseudomonadati</taxon>
        <taxon>Pseudomonadota</taxon>
        <taxon>Gammaproteobacteria</taxon>
        <taxon>Oceanospirillales</taxon>
        <taxon>Halomonadaceae</taxon>
        <taxon>Vreelandella</taxon>
    </lineage>
</organism>
<protein>
    <recommendedName>
        <fullName evidence="3">2OG-Fe dioxygenase family protein</fullName>
    </recommendedName>
</protein>
<keyword evidence="2" id="KW-1185">Reference proteome</keyword>
<proteinExistence type="predicted"/>
<evidence type="ECO:0000313" key="1">
    <source>
        <dbReference type="EMBL" id="QKS25484.1"/>
    </source>
</evidence>
<evidence type="ECO:0008006" key="3">
    <source>
        <dbReference type="Google" id="ProtNLM"/>
    </source>
</evidence>
<dbReference type="Gene3D" id="2.60.120.620">
    <property type="entry name" value="q2cbj1_9rhob like domain"/>
    <property type="match status" value="1"/>
</dbReference>
<dbReference type="Pfam" id="PF10014">
    <property type="entry name" value="2OG-Fe_Oxy_2"/>
    <property type="match status" value="1"/>
</dbReference>
<dbReference type="InterPro" id="IPR018724">
    <property type="entry name" value="2OG-Fe_dioxygenase"/>
</dbReference>
<evidence type="ECO:0000313" key="2">
    <source>
        <dbReference type="Proteomes" id="UP000509761"/>
    </source>
</evidence>